<dbReference type="Proteomes" id="UP000005778">
    <property type="component" value="Chromosome"/>
</dbReference>
<dbReference type="InterPro" id="IPR013785">
    <property type="entry name" value="Aldolase_TIM"/>
</dbReference>
<dbReference type="Gene3D" id="3.20.20.70">
    <property type="entry name" value="Aldolase class I"/>
    <property type="match status" value="1"/>
</dbReference>
<dbReference type="InterPro" id="IPR001155">
    <property type="entry name" value="OxRdtase_FMN_N"/>
</dbReference>
<reference evidence="5 6" key="2">
    <citation type="submission" date="2012-02" db="EMBL/GenBank/DDBJ databases">
        <title>Improved High-Quality Draft sequence of Desulfobacter postgatei 2ac9.</title>
        <authorList>
            <consortium name="US DOE Joint Genome Institute"/>
            <person name="Lucas S."/>
            <person name="Han J."/>
            <person name="Lapidus A."/>
            <person name="Cheng J.-F."/>
            <person name="Goodwin L."/>
            <person name="Pitluck S."/>
            <person name="Peters L."/>
            <person name="Ovchinnikova G."/>
            <person name="Held B."/>
            <person name="Detter J.C."/>
            <person name="Han C."/>
            <person name="Tapia R."/>
            <person name="Land M."/>
            <person name="Hauser L."/>
            <person name="Kyrpides N."/>
            <person name="Ivanova N."/>
            <person name="Pagani I."/>
            <person name="Orellana R."/>
            <person name="Lovley D."/>
            <person name="Woyke T."/>
        </authorList>
    </citation>
    <scope>NUCLEOTIDE SEQUENCE [LARGE SCALE GENOMIC DNA]</scope>
    <source>
        <strain evidence="5 6">2ac9</strain>
    </source>
</reference>
<evidence type="ECO:0000256" key="1">
    <source>
        <dbReference type="ARBA" id="ARBA00001917"/>
    </source>
</evidence>
<dbReference type="FunFam" id="3.20.20.70:FF:000059">
    <property type="entry name" value="N-ethylmaleimide reductase, FMN-linked"/>
    <property type="match status" value="1"/>
</dbReference>
<accession>I5AZK6</accession>
<dbReference type="Pfam" id="PF00724">
    <property type="entry name" value="Oxidored_FMN"/>
    <property type="match status" value="1"/>
</dbReference>
<proteinExistence type="inferred from homology"/>
<organism evidence="5 6">
    <name type="scientific">Desulfobacter postgatei 2ac9</name>
    <dbReference type="NCBI Taxonomy" id="879212"/>
    <lineage>
        <taxon>Bacteria</taxon>
        <taxon>Pseudomonadati</taxon>
        <taxon>Thermodesulfobacteriota</taxon>
        <taxon>Desulfobacteria</taxon>
        <taxon>Desulfobacterales</taxon>
        <taxon>Desulfobacteraceae</taxon>
        <taxon>Desulfobacter</taxon>
    </lineage>
</organism>
<sequence length="353" mass="38933">MNSLFNPLTIGALELPNRIVMSPLTRSRAGSERTPNDLMIEYYTQRSSAGLIISEATAVTPMGVGYADTPGIWSEKQVEGWKKITNGVHKAKGRIFLQLWHVGRISDPMFLDGEIPVAPSAVRPKGHVSLVRPEKPYVTPRALQTDEIGSIIEAFRIGAENAKKAGFDGVEIHGANGYLLDQFLQDSTNKRADEYGGSLENRARFMLEVTDAVISVWGADRVGMHLAPRGDVHDMGDSNLLATFTYVAEQLKKRNIAFICAREAMRDDWFAPILKKSFGGVYIANEGFTKETAEDVIVKGKADAVAFGQLFIANPDLPYRFKTGEPLNIPDTSTFYVGADKGYTDYPFAHVNR</sequence>
<dbReference type="GO" id="GO:0016628">
    <property type="term" value="F:oxidoreductase activity, acting on the CH-CH group of donors, NAD or NADP as acceptor"/>
    <property type="evidence" value="ECO:0007669"/>
    <property type="project" value="UniProtKB-ARBA"/>
</dbReference>
<comment type="cofactor">
    <cofactor evidence="1">
        <name>FMN</name>
        <dbReference type="ChEBI" id="CHEBI:58210"/>
    </cofactor>
</comment>
<dbReference type="GO" id="GO:0005829">
    <property type="term" value="C:cytosol"/>
    <property type="evidence" value="ECO:0007669"/>
    <property type="project" value="TreeGrafter"/>
</dbReference>
<evidence type="ECO:0000313" key="6">
    <source>
        <dbReference type="Proteomes" id="UP000005778"/>
    </source>
</evidence>
<evidence type="ECO:0000256" key="2">
    <source>
        <dbReference type="ARBA" id="ARBA00005979"/>
    </source>
</evidence>
<name>I5AZK6_9BACT</name>
<feature type="domain" description="NADH:flavin oxidoreductase/NADH oxidase N-terminal" evidence="4">
    <location>
        <begin position="3"/>
        <end position="328"/>
    </location>
</feature>
<dbReference type="STRING" id="879212.DespoDRAFT_00667"/>
<reference evidence="5 6" key="1">
    <citation type="submission" date="2011-09" db="EMBL/GenBank/DDBJ databases">
        <authorList>
            <consortium name="US DOE Joint Genome Institute (JGI-PGF)"/>
            <person name="Lucas S."/>
            <person name="Han J."/>
            <person name="Lapidus A."/>
            <person name="Cheng J.-F."/>
            <person name="Goodwin L."/>
            <person name="Pitluck S."/>
            <person name="Peters L."/>
            <person name="Land M.L."/>
            <person name="Hauser L."/>
            <person name="Orellana R."/>
            <person name="Lovley D."/>
            <person name="Woyke T.J."/>
        </authorList>
    </citation>
    <scope>NUCLEOTIDE SEQUENCE [LARGE SCALE GENOMIC DNA]</scope>
    <source>
        <strain evidence="5 6">2ac9</strain>
    </source>
</reference>
<dbReference type="eggNOG" id="COG1902">
    <property type="taxonomic scope" value="Bacteria"/>
</dbReference>
<dbReference type="OrthoDB" id="9784632at2"/>
<dbReference type="PANTHER" id="PTHR22893:SF98">
    <property type="entry name" value="OXIDOREDUCTASE"/>
    <property type="match status" value="1"/>
</dbReference>
<gene>
    <name evidence="5" type="ORF">DespoDRAFT_00667</name>
</gene>
<comment type="similarity">
    <text evidence="2">Belongs to the NADH:flavin oxidoreductase/NADH oxidase family.</text>
</comment>
<dbReference type="CDD" id="cd02933">
    <property type="entry name" value="OYE_like_FMN"/>
    <property type="match status" value="1"/>
</dbReference>
<dbReference type="PANTHER" id="PTHR22893">
    <property type="entry name" value="NADH OXIDOREDUCTASE-RELATED"/>
    <property type="match status" value="1"/>
</dbReference>
<keyword evidence="3" id="KW-0560">Oxidoreductase</keyword>
<keyword evidence="6" id="KW-1185">Reference proteome</keyword>
<dbReference type="AlphaFoldDB" id="I5AZK6"/>
<dbReference type="GO" id="GO:0010181">
    <property type="term" value="F:FMN binding"/>
    <property type="evidence" value="ECO:0007669"/>
    <property type="project" value="InterPro"/>
</dbReference>
<dbReference type="SUPFAM" id="SSF51395">
    <property type="entry name" value="FMN-linked oxidoreductases"/>
    <property type="match status" value="1"/>
</dbReference>
<evidence type="ECO:0000259" key="4">
    <source>
        <dbReference type="Pfam" id="PF00724"/>
    </source>
</evidence>
<dbReference type="InterPro" id="IPR045247">
    <property type="entry name" value="Oye-like"/>
</dbReference>
<dbReference type="HOGENOM" id="CLU_012153_0_0_7"/>
<evidence type="ECO:0000313" key="5">
    <source>
        <dbReference type="EMBL" id="EIM62669.1"/>
    </source>
</evidence>
<evidence type="ECO:0000256" key="3">
    <source>
        <dbReference type="ARBA" id="ARBA00023002"/>
    </source>
</evidence>
<dbReference type="RefSeq" id="WP_004071340.1">
    <property type="nucleotide sequence ID" value="NZ_CM001488.1"/>
</dbReference>
<protein>
    <submittedName>
        <fullName evidence="5">NADH:flavin oxidoreductase</fullName>
    </submittedName>
</protein>
<dbReference type="EMBL" id="CM001488">
    <property type="protein sequence ID" value="EIM62669.1"/>
    <property type="molecule type" value="Genomic_DNA"/>
</dbReference>